<dbReference type="NCBIfam" id="NF001126">
    <property type="entry name" value="PRK00139.1-4"/>
    <property type="match status" value="1"/>
</dbReference>
<dbReference type="InterPro" id="IPR036615">
    <property type="entry name" value="Mur_ligase_C_dom_sf"/>
</dbReference>
<feature type="binding site" evidence="2">
    <location>
        <position position="434"/>
    </location>
    <ligand>
        <name>meso-2,6-diaminopimelate</name>
        <dbReference type="ChEBI" id="CHEBI:57791"/>
    </ligand>
</feature>
<dbReference type="GO" id="GO:0009252">
    <property type="term" value="P:peptidoglycan biosynthetic process"/>
    <property type="evidence" value="ECO:0007669"/>
    <property type="project" value="UniProtKB-UniRule"/>
</dbReference>
<dbReference type="RefSeq" id="WP_045809258.1">
    <property type="nucleotide sequence ID" value="NZ_LANX01000001.1"/>
</dbReference>
<feature type="binding site" evidence="2">
    <location>
        <begin position="96"/>
        <end position="102"/>
    </location>
    <ligand>
        <name>ATP</name>
        <dbReference type="ChEBI" id="CHEBI:30616"/>
    </ligand>
</feature>
<feature type="binding site" evidence="2">
    <location>
        <position position="166"/>
    </location>
    <ligand>
        <name>UDP-N-acetyl-alpha-D-muramoyl-L-alanyl-D-glutamate</name>
        <dbReference type="ChEBI" id="CHEBI:83900"/>
    </ligand>
</feature>
<feature type="domain" description="Mur ligase C-terminal" evidence="4">
    <location>
        <begin position="316"/>
        <end position="436"/>
    </location>
</feature>
<feature type="modified residue" description="N6-carboxylysine" evidence="2">
    <location>
        <position position="206"/>
    </location>
</feature>
<gene>
    <name evidence="2 6" type="primary">murE</name>
    <name evidence="6" type="ORF">NLO413_0980</name>
</gene>
<feature type="binding site" evidence="2">
    <location>
        <position position="361"/>
    </location>
    <ligand>
        <name>meso-2,6-diaminopimelate</name>
        <dbReference type="ChEBI" id="CHEBI:57791"/>
    </ligand>
</feature>
<dbReference type="PATRIC" id="fig|1359163.3.peg.951"/>
<dbReference type="HAMAP" id="MF_00208">
    <property type="entry name" value="MurE"/>
    <property type="match status" value="1"/>
</dbReference>
<comment type="caution">
    <text evidence="2">Lacks conserved residue(s) required for the propagation of feature annotation.</text>
</comment>
<dbReference type="InterPro" id="IPR036565">
    <property type="entry name" value="Mur-like_cat_sf"/>
</dbReference>
<dbReference type="GO" id="GO:0005737">
    <property type="term" value="C:cytoplasm"/>
    <property type="evidence" value="ECO:0007669"/>
    <property type="project" value="UniProtKB-SubCell"/>
</dbReference>
<keyword evidence="2 3" id="KW-0132">Cell division</keyword>
<dbReference type="OrthoDB" id="9800958at2"/>
<feature type="binding site" evidence="2">
    <location>
        <position position="21"/>
    </location>
    <ligand>
        <name>UDP-N-acetyl-alpha-D-muramoyl-L-alanyl-D-glutamate</name>
        <dbReference type="ChEBI" id="CHEBI:83900"/>
    </ligand>
</feature>
<dbReference type="GO" id="GO:0005524">
    <property type="term" value="F:ATP binding"/>
    <property type="evidence" value="ECO:0007669"/>
    <property type="project" value="UniProtKB-UniRule"/>
</dbReference>
<comment type="catalytic activity">
    <reaction evidence="2">
        <text>UDP-N-acetyl-alpha-D-muramoyl-L-alanyl-D-glutamate + meso-2,6-diaminopimelate + ATP = UDP-N-acetyl-alpha-D-muramoyl-L-alanyl-gamma-D-glutamyl-meso-2,6-diaminopimelate + ADP + phosphate + H(+)</text>
        <dbReference type="Rhea" id="RHEA:23676"/>
        <dbReference type="ChEBI" id="CHEBI:15378"/>
        <dbReference type="ChEBI" id="CHEBI:30616"/>
        <dbReference type="ChEBI" id="CHEBI:43474"/>
        <dbReference type="ChEBI" id="CHEBI:57791"/>
        <dbReference type="ChEBI" id="CHEBI:83900"/>
        <dbReference type="ChEBI" id="CHEBI:83905"/>
        <dbReference type="ChEBI" id="CHEBI:456216"/>
        <dbReference type="EC" id="6.3.2.13"/>
    </reaction>
</comment>
<dbReference type="PANTHER" id="PTHR23135">
    <property type="entry name" value="MUR LIGASE FAMILY MEMBER"/>
    <property type="match status" value="1"/>
</dbReference>
<keyword evidence="2" id="KW-0436">Ligase</keyword>
<dbReference type="InterPro" id="IPR005761">
    <property type="entry name" value="UDP-N-AcMur-Glu-dNH2Pim_ligase"/>
</dbReference>
<feature type="short sequence motif" description="Meso-diaminopimelate recognition motif" evidence="2">
    <location>
        <begin position="385"/>
        <end position="388"/>
    </location>
</feature>
<keyword evidence="7" id="KW-1185">Reference proteome</keyword>
<dbReference type="Gene3D" id="3.90.190.20">
    <property type="entry name" value="Mur ligase, C-terminal domain"/>
    <property type="match status" value="1"/>
</dbReference>
<dbReference type="EC" id="6.3.2.13" evidence="2"/>
<keyword evidence="2" id="KW-0547">Nucleotide-binding</keyword>
<feature type="binding site" evidence="2">
    <location>
        <begin position="385"/>
        <end position="388"/>
    </location>
    <ligand>
        <name>meso-2,6-diaminopimelate</name>
        <dbReference type="ChEBI" id="CHEBI:57791"/>
    </ligand>
</feature>
<dbReference type="GO" id="GO:0000287">
    <property type="term" value="F:magnesium ion binding"/>
    <property type="evidence" value="ECO:0007669"/>
    <property type="project" value="UniProtKB-UniRule"/>
</dbReference>
<dbReference type="InterPro" id="IPR013221">
    <property type="entry name" value="Mur_ligase_cen"/>
</dbReference>
<dbReference type="Proteomes" id="UP000033562">
    <property type="component" value="Unassembled WGS sequence"/>
</dbReference>
<keyword evidence="2" id="KW-0067">ATP-binding</keyword>
<dbReference type="InterPro" id="IPR035911">
    <property type="entry name" value="MurE/MurF_N"/>
</dbReference>
<keyword evidence="2 3" id="KW-0133">Cell shape</keyword>
<keyword evidence="2 3" id="KW-0131">Cell cycle</keyword>
<evidence type="ECO:0000256" key="1">
    <source>
        <dbReference type="ARBA" id="ARBA00005898"/>
    </source>
</evidence>
<keyword evidence="2" id="KW-0963">Cytoplasm</keyword>
<dbReference type="Gene3D" id="3.40.1390.10">
    <property type="entry name" value="MurE/MurF, N-terminal domain"/>
    <property type="match status" value="1"/>
</dbReference>
<feature type="binding site" evidence="2">
    <location>
        <begin position="139"/>
        <end position="140"/>
    </location>
    <ligand>
        <name>UDP-N-acetyl-alpha-D-muramoyl-L-alanyl-D-glutamate</name>
        <dbReference type="ChEBI" id="CHEBI:83900"/>
    </ligand>
</feature>
<accession>A0A0F3NNG6</accession>
<evidence type="ECO:0000259" key="5">
    <source>
        <dbReference type="Pfam" id="PF08245"/>
    </source>
</evidence>
<keyword evidence="2" id="KW-0460">Magnesium</keyword>
<comment type="PTM">
    <text evidence="2">Carboxylation is probably crucial for Mg(2+) binding and, consequently, for the gamma-phosphate positioning of ATP.</text>
</comment>
<dbReference type="GO" id="GO:0008765">
    <property type="term" value="F:UDP-N-acetylmuramoylalanyl-D-glutamate-2,6-diaminopimelate ligase activity"/>
    <property type="evidence" value="ECO:0007669"/>
    <property type="project" value="UniProtKB-UniRule"/>
</dbReference>
<dbReference type="GO" id="GO:0071555">
    <property type="term" value="P:cell wall organization"/>
    <property type="evidence" value="ECO:0007669"/>
    <property type="project" value="UniProtKB-KW"/>
</dbReference>
<dbReference type="SUPFAM" id="SSF63418">
    <property type="entry name" value="MurE/MurF N-terminal domain"/>
    <property type="match status" value="1"/>
</dbReference>
<feature type="binding site" evidence="2">
    <location>
        <position position="174"/>
    </location>
    <ligand>
        <name>UDP-N-acetyl-alpha-D-muramoyl-L-alanyl-D-glutamate</name>
        <dbReference type="ChEBI" id="CHEBI:83900"/>
    </ligand>
</feature>
<keyword evidence="2 3" id="KW-0961">Cell wall biogenesis/degradation</keyword>
<dbReference type="Pfam" id="PF08245">
    <property type="entry name" value="Mur_ligase_M"/>
    <property type="match status" value="1"/>
</dbReference>
<dbReference type="AlphaFoldDB" id="A0A0F3NNG6"/>
<dbReference type="SUPFAM" id="SSF53244">
    <property type="entry name" value="MurD-like peptide ligases, peptide-binding domain"/>
    <property type="match status" value="1"/>
</dbReference>
<dbReference type="UniPathway" id="UPA00219"/>
<organism evidence="6 7">
    <name type="scientific">Candidatus Neoehrlichia procyonis str. RAC413</name>
    <dbReference type="NCBI Taxonomy" id="1359163"/>
    <lineage>
        <taxon>Bacteria</taxon>
        <taxon>Pseudomonadati</taxon>
        <taxon>Pseudomonadota</taxon>
        <taxon>Alphaproteobacteria</taxon>
        <taxon>Rickettsiales</taxon>
        <taxon>Anaplasmataceae</taxon>
        <taxon>Candidatus Neoehrlichia</taxon>
    </lineage>
</organism>
<dbReference type="InterPro" id="IPR004101">
    <property type="entry name" value="Mur_ligase_C"/>
</dbReference>
<feature type="binding site" evidence="2">
    <location>
        <position position="438"/>
    </location>
    <ligand>
        <name>meso-2,6-diaminopimelate</name>
        <dbReference type="ChEBI" id="CHEBI:57791"/>
    </ligand>
</feature>
<dbReference type="GO" id="GO:0008360">
    <property type="term" value="P:regulation of cell shape"/>
    <property type="evidence" value="ECO:0007669"/>
    <property type="project" value="UniProtKB-KW"/>
</dbReference>
<dbReference type="Pfam" id="PF02875">
    <property type="entry name" value="Mur_ligase_C"/>
    <property type="match status" value="1"/>
</dbReference>
<dbReference type="PANTHER" id="PTHR23135:SF4">
    <property type="entry name" value="UDP-N-ACETYLMURAMOYL-L-ALANYL-D-GLUTAMATE--2,6-DIAMINOPIMELATE LIGASE MURE HOMOLOG, CHLOROPLASTIC"/>
    <property type="match status" value="1"/>
</dbReference>
<comment type="cofactor">
    <cofactor evidence="2">
        <name>Mg(2+)</name>
        <dbReference type="ChEBI" id="CHEBI:18420"/>
    </cofactor>
</comment>
<dbReference type="EMBL" id="LANX01000001">
    <property type="protein sequence ID" value="KJV69585.1"/>
    <property type="molecule type" value="Genomic_DNA"/>
</dbReference>
<protein>
    <recommendedName>
        <fullName evidence="2">UDP-N-acetylmuramoyl-L-alanyl-D-glutamate--2,6-diaminopimelate ligase</fullName>
        <ecNumber evidence="2">6.3.2.13</ecNumber>
    </recommendedName>
    <alternativeName>
        <fullName evidence="2">Meso-A2pm-adding enzyme</fullName>
    </alternativeName>
    <alternativeName>
        <fullName evidence="2">Meso-diaminopimelate-adding enzyme</fullName>
    </alternativeName>
    <alternativeName>
        <fullName evidence="2">UDP-MurNAc-L-Ala-D-Glu:meso-diaminopimelate ligase</fullName>
    </alternativeName>
    <alternativeName>
        <fullName evidence="2">UDP-MurNAc-tripeptide synthetase</fullName>
    </alternativeName>
    <alternativeName>
        <fullName evidence="2">UDP-N-acetylmuramyl-tripeptide synthetase</fullName>
    </alternativeName>
</protein>
<evidence type="ECO:0000256" key="3">
    <source>
        <dbReference type="RuleBase" id="RU004135"/>
    </source>
</evidence>
<feature type="binding site" evidence="2">
    <location>
        <position position="172"/>
    </location>
    <ligand>
        <name>UDP-N-acetyl-alpha-D-muramoyl-L-alanyl-D-glutamate</name>
        <dbReference type="ChEBI" id="CHEBI:83900"/>
    </ligand>
</feature>
<dbReference type="STRING" id="1359163.NLO413_0980"/>
<feature type="domain" description="Mur ligase central" evidence="5">
    <location>
        <begin position="94"/>
        <end position="295"/>
    </location>
</feature>
<dbReference type="SUPFAM" id="SSF53623">
    <property type="entry name" value="MurD-like peptide ligases, catalytic domain"/>
    <property type="match status" value="1"/>
</dbReference>
<evidence type="ECO:0000259" key="4">
    <source>
        <dbReference type="Pfam" id="PF02875"/>
    </source>
</evidence>
<dbReference type="GO" id="GO:0051301">
    <property type="term" value="P:cell division"/>
    <property type="evidence" value="ECO:0007669"/>
    <property type="project" value="UniProtKB-KW"/>
</dbReference>
<dbReference type="Gene3D" id="3.40.1190.10">
    <property type="entry name" value="Mur-like, catalytic domain"/>
    <property type="match status" value="1"/>
</dbReference>
<keyword evidence="2 3" id="KW-0573">Peptidoglycan synthesis</keyword>
<comment type="pathway">
    <text evidence="2 3">Cell wall biogenesis; peptidoglycan biosynthesis.</text>
</comment>
<sequence>MNINNLIQKLACKISGISSHSKHIKPGYAFICLSEKSHMFIPEAIKLGAKFIVTKNYNTLNNNKIITCSDPYKLYHLLSSKLHNNKQPHFIAAVTGTNGKTSVVDFCRQIWYLLNYKSASIGTLGTFINKQLLYKNSLTTPDPTNLHQILSKLYNKQVQYLCLEASSHGIDQKRINNTIISAAAFTNLSHDHLDYHNDMKSYFSAKKKLFSHVVTREGYSILNMDIAEYPQLKAIARSSKIITYGTNKGDIQILSSCSNKKGHYIKIKIYNSIYEKFFPVLGQFQIYNLMCAIGIIIASGVKYKDLPIEKLATPKGRMEKINDFIIIDYSHTPDALKSTLLSLQLHGYSKTILVFGCGGNRDIEKRKIMGKIAAQYTTKTIITDDNPRNEDPQKIRKEILSHCHNSIEIPNREEAIKYAIEEAINNNYIVLIAGKGHENTQIIGNKILDFNDEIIAKNIINQYYK</sequence>
<proteinExistence type="inferred from homology"/>
<comment type="function">
    <text evidence="2">Catalyzes the addition of meso-diaminopimelic acid to the nucleotide precursor UDP-N-acetylmuramoyl-L-alanyl-D-glutamate (UMAG) in the biosynthesis of bacterial cell-wall peptidoglycan.</text>
</comment>
<name>A0A0F3NNG6_9RICK</name>
<reference evidence="6 7" key="1">
    <citation type="submission" date="2015-02" db="EMBL/GenBank/DDBJ databases">
        <title>Genome Sequencing of Rickettsiales.</title>
        <authorList>
            <person name="Daugherty S.C."/>
            <person name="Su Q."/>
            <person name="Abolude K."/>
            <person name="Beier-Sexton M."/>
            <person name="Carlyon J.A."/>
            <person name="Carter R."/>
            <person name="Day N.P."/>
            <person name="Dumler S.J."/>
            <person name="Dyachenko V."/>
            <person name="Godinez A."/>
            <person name="Kurtti T.J."/>
            <person name="Lichay M."/>
            <person name="Mullins K.E."/>
            <person name="Ott S."/>
            <person name="Pappas-Brown V."/>
            <person name="Paris D.H."/>
            <person name="Patel P."/>
            <person name="Richards A.L."/>
            <person name="Sadzewicz L."/>
            <person name="Sears K."/>
            <person name="Seidman D."/>
            <person name="Sengamalay N."/>
            <person name="Stenos J."/>
            <person name="Tallon L.J."/>
            <person name="Vincent G."/>
            <person name="Fraser C.M."/>
            <person name="Munderloh U."/>
            <person name="Dunning-Hotopp J.C."/>
        </authorList>
    </citation>
    <scope>NUCLEOTIDE SEQUENCE [LARGE SCALE GENOMIC DNA]</scope>
    <source>
        <strain evidence="6 7">RAC413</strain>
    </source>
</reference>
<comment type="subcellular location">
    <subcellularLocation>
        <location evidence="2 3">Cytoplasm</location>
    </subcellularLocation>
</comment>
<dbReference type="NCBIfam" id="TIGR01085">
    <property type="entry name" value="murE"/>
    <property type="match status" value="1"/>
</dbReference>
<comment type="caution">
    <text evidence="6">The sequence shown here is derived from an EMBL/GenBank/DDBJ whole genome shotgun (WGS) entry which is preliminary data.</text>
</comment>
<evidence type="ECO:0000313" key="6">
    <source>
        <dbReference type="EMBL" id="KJV69585.1"/>
    </source>
</evidence>
<comment type="similarity">
    <text evidence="1 2">Belongs to the MurCDEF family. MurE subfamily.</text>
</comment>
<evidence type="ECO:0000313" key="7">
    <source>
        <dbReference type="Proteomes" id="UP000033562"/>
    </source>
</evidence>
<evidence type="ECO:0000256" key="2">
    <source>
        <dbReference type="HAMAP-Rule" id="MF_00208"/>
    </source>
</evidence>